<accession>A0AAD4GP67</accession>
<keyword evidence="4" id="KW-1185">Reference proteome</keyword>
<feature type="domain" description="Peptidase S9 prolyl oligopeptidase catalytic" evidence="2">
    <location>
        <begin position="239"/>
        <end position="398"/>
    </location>
</feature>
<dbReference type="SUPFAM" id="SSF53474">
    <property type="entry name" value="alpha/beta-Hydrolases"/>
    <property type="match status" value="1"/>
</dbReference>
<name>A0AAD4GP67_ASPNN</name>
<gene>
    <name evidence="3" type="ORF">FE257_004316</name>
</gene>
<dbReference type="Gene3D" id="3.40.50.1820">
    <property type="entry name" value="alpha/beta hydrolase"/>
    <property type="match status" value="1"/>
</dbReference>
<evidence type="ECO:0000313" key="3">
    <source>
        <dbReference type="EMBL" id="KAF9883033.1"/>
    </source>
</evidence>
<dbReference type="PANTHER" id="PTHR43037:SF4">
    <property type="entry name" value="PEPTIDASE S9 PROLYL OLIGOPEPTIDASE CATALYTIC DOMAIN-CONTAINING PROTEIN"/>
    <property type="match status" value="1"/>
</dbReference>
<proteinExistence type="predicted"/>
<dbReference type="InterPro" id="IPR001375">
    <property type="entry name" value="Peptidase_S9_cat"/>
</dbReference>
<reference evidence="3" key="2">
    <citation type="submission" date="2020-02" db="EMBL/GenBank/DDBJ databases">
        <authorList>
            <person name="Gilchrist C.L.M."/>
            <person name="Chooi Y.-H."/>
        </authorList>
    </citation>
    <scope>NUCLEOTIDE SEQUENCE</scope>
    <source>
        <strain evidence="3">MST-FP2251</strain>
    </source>
</reference>
<comment type="caution">
    <text evidence="3">The sequence shown here is derived from an EMBL/GenBank/DDBJ whole genome shotgun (WGS) entry which is preliminary data.</text>
</comment>
<dbReference type="EMBL" id="VCAU01000191">
    <property type="protein sequence ID" value="KAF9883033.1"/>
    <property type="molecule type" value="Genomic_DNA"/>
</dbReference>
<dbReference type="AlphaFoldDB" id="A0AAD4GP67"/>
<protein>
    <recommendedName>
        <fullName evidence="2">Peptidase S9 prolyl oligopeptidase catalytic domain-containing protein</fullName>
    </recommendedName>
</protein>
<evidence type="ECO:0000313" key="4">
    <source>
        <dbReference type="Proteomes" id="UP001194746"/>
    </source>
</evidence>
<dbReference type="Pfam" id="PF00326">
    <property type="entry name" value="Peptidase_S9"/>
    <property type="match status" value="1"/>
</dbReference>
<organism evidence="3 4">
    <name type="scientific">Aspergillus nanangensis</name>
    <dbReference type="NCBI Taxonomy" id="2582783"/>
    <lineage>
        <taxon>Eukaryota</taxon>
        <taxon>Fungi</taxon>
        <taxon>Dikarya</taxon>
        <taxon>Ascomycota</taxon>
        <taxon>Pezizomycotina</taxon>
        <taxon>Eurotiomycetes</taxon>
        <taxon>Eurotiomycetidae</taxon>
        <taxon>Eurotiales</taxon>
        <taxon>Aspergillaceae</taxon>
        <taxon>Aspergillus</taxon>
        <taxon>Aspergillus subgen. Circumdati</taxon>
    </lineage>
</organism>
<sequence>MWNTSSMSYDVNSAYNSALAINGTVKWRKIKADISESTSEHAKARFNLSFPEIDWRHLQSVYGWPALQFQAWMRGYLRLEEAAVGNQTVALYVNGILEFSINGKRHFGGDFYGYRNTPTIINLPPGEHVIDIRLIRDVRASGGIGEPSLSPTFEAQIRRELVTVDKRSIMVPELSQGKLGSSWGSINVQNNMADNVEILSIKTSPSDVSLPADSAQAREMLDGAYGICSWMLVPSGVTSWSGDDWHNWGFGDIQAAVDAIPRWAEKVGWQGSHASLNDWIVVGHSNGGQGTWYISTHYPDKVRAAAPVSGYSSIENYVPYNMLQESQAIVAYVLEKSRSSFRHELLLENMAGIPILQQHGSDDDNVPVYHSRLLHELLERTQWPSKYNELPGKNHWFDGVLTTTDLLEFYNENTPLSRPDRVPQIFTMVIPSSGNMASKGGIYVDQLQSPDVNGRIEVIRDLKNNSWSLRTQNIHRFHLTNELYVASLPTCLVLDGKHTFLVDPDQRNTTWYLKDIQGRWTVSREPTWKCLTQRYGRQLGAMDAILRTEGSFKIGICSRGIYPIALQISRNIHQYFASDSQLSNQCDDTIAPVLESIREMGMGNTLSLAIGSDLPPSQHTGYPIQIDQGRVILSRFCSHASRDGQDEQCVSYEYAFEHGMGAAFLRPLENEGLELVVWGADLAGLEQAARLVPTLTGAGQPDFLILGNSCRWKGSAGIYAAGHLDKDWQISPGSYISADRKMGTHERDGFNRWY</sequence>
<dbReference type="GO" id="GO:0006508">
    <property type="term" value="P:proteolysis"/>
    <property type="evidence" value="ECO:0007669"/>
    <property type="project" value="InterPro"/>
</dbReference>
<dbReference type="PANTHER" id="PTHR43037">
    <property type="entry name" value="UNNAMED PRODUCT-RELATED"/>
    <property type="match status" value="1"/>
</dbReference>
<evidence type="ECO:0000259" key="2">
    <source>
        <dbReference type="Pfam" id="PF00326"/>
    </source>
</evidence>
<dbReference type="InterPro" id="IPR050955">
    <property type="entry name" value="Plant_Biomass_Hydrol_Est"/>
</dbReference>
<dbReference type="Proteomes" id="UP001194746">
    <property type="component" value="Unassembled WGS sequence"/>
</dbReference>
<evidence type="ECO:0000256" key="1">
    <source>
        <dbReference type="ARBA" id="ARBA00022729"/>
    </source>
</evidence>
<keyword evidence="1" id="KW-0732">Signal</keyword>
<dbReference type="GO" id="GO:0008236">
    <property type="term" value="F:serine-type peptidase activity"/>
    <property type="evidence" value="ECO:0007669"/>
    <property type="project" value="InterPro"/>
</dbReference>
<dbReference type="InterPro" id="IPR029058">
    <property type="entry name" value="AB_hydrolase_fold"/>
</dbReference>
<reference evidence="3" key="1">
    <citation type="journal article" date="2019" name="Beilstein J. Org. Chem.">
        <title>Nanangenines: drimane sesquiterpenoids as the dominant metabolite cohort of a novel Australian fungus, Aspergillus nanangensis.</title>
        <authorList>
            <person name="Lacey H.J."/>
            <person name="Gilchrist C.L.M."/>
            <person name="Crombie A."/>
            <person name="Kalaitzis J.A."/>
            <person name="Vuong D."/>
            <person name="Rutledge P.J."/>
            <person name="Turner P."/>
            <person name="Pitt J.I."/>
            <person name="Lacey E."/>
            <person name="Chooi Y.H."/>
            <person name="Piggott A.M."/>
        </authorList>
    </citation>
    <scope>NUCLEOTIDE SEQUENCE</scope>
    <source>
        <strain evidence="3">MST-FP2251</strain>
    </source>
</reference>